<dbReference type="InterPro" id="IPR027417">
    <property type="entry name" value="P-loop_NTPase"/>
</dbReference>
<dbReference type="OMA" id="NVHETIS"/>
<dbReference type="PANTHER" id="PTHR47968">
    <property type="entry name" value="CENTROMERE PROTEIN E"/>
    <property type="match status" value="1"/>
</dbReference>
<dbReference type="InterPro" id="IPR027640">
    <property type="entry name" value="Kinesin-like_fam"/>
</dbReference>
<dbReference type="RefSeq" id="XP_040724380.1">
    <property type="nucleotide sequence ID" value="XM_040872180.1"/>
</dbReference>
<dbReference type="EMBL" id="MCFI01000013">
    <property type="protein sequence ID" value="ORY80492.1"/>
    <property type="molecule type" value="Genomic_DNA"/>
</dbReference>
<proteinExistence type="inferred from homology"/>
<dbReference type="FunFam" id="3.40.850.10:FF:000053">
    <property type="entry name" value="Kinesin family"/>
    <property type="match status" value="1"/>
</dbReference>
<feature type="non-terminal residue" evidence="9">
    <location>
        <position position="376"/>
    </location>
</feature>
<dbReference type="PRINTS" id="PR00380">
    <property type="entry name" value="KINESINHEAVY"/>
</dbReference>
<evidence type="ECO:0000256" key="4">
    <source>
        <dbReference type="ARBA" id="ARBA00023054"/>
    </source>
</evidence>
<keyword evidence="3 6" id="KW-0067">ATP-binding</keyword>
<dbReference type="InterPro" id="IPR036961">
    <property type="entry name" value="Kinesin_motor_dom_sf"/>
</dbReference>
<evidence type="ECO:0000313" key="9">
    <source>
        <dbReference type="EMBL" id="ORY80492.1"/>
    </source>
</evidence>
<sequence>MEQSSISVNIRVRPFTVRETSQMQPQQEERQVFAEGALTGNTPTPTAKGLRKIIQVLDERVLVFDPADSNPMARFSKSLMPGKKIKDVRYAFDHIFDETATQREVFEHTSRPLLNGIFDGFNATVFAYGATGCGKTHTISGTREDPGLIFQTFEELFARIEALKDDKLVDVSITYLEIYNETIRDLLIPGGSNKVLSLREDANKQISVAGLSTHVPESVEHVMELILMGNANRTISPTEANAVSSRSHAVLQVNVSQKARTASIQEDHVMATLSIIDLAGSERASVTKNRGDRLLEGANINRSLLALGNCINALCDPHRKCHIPYRDSKLTRLLKFSLGGNCRTVMVVCVSPSSAHYDETHNTLKYGNRAKNIKTK</sequence>
<dbReference type="AlphaFoldDB" id="A0A1Y2F986"/>
<dbReference type="GO" id="GO:0005874">
    <property type="term" value="C:microtubule"/>
    <property type="evidence" value="ECO:0007669"/>
    <property type="project" value="UniProtKB-KW"/>
</dbReference>
<feature type="domain" description="Kinesin motor" evidence="8">
    <location>
        <begin position="5"/>
        <end position="373"/>
    </location>
</feature>
<keyword evidence="10" id="KW-1185">Reference proteome</keyword>
<dbReference type="InterPro" id="IPR001752">
    <property type="entry name" value="Kinesin_motor_dom"/>
</dbReference>
<dbReference type="CDD" id="cd01370">
    <property type="entry name" value="KISc_KIP3_like"/>
    <property type="match status" value="1"/>
</dbReference>
<protein>
    <recommendedName>
        <fullName evidence="7">Kinesin-like protein</fullName>
    </recommendedName>
</protein>
<evidence type="ECO:0000256" key="6">
    <source>
        <dbReference type="PROSITE-ProRule" id="PRU00283"/>
    </source>
</evidence>
<dbReference type="Proteomes" id="UP000193685">
    <property type="component" value="Unassembled WGS sequence"/>
</dbReference>
<comment type="caution">
    <text evidence="9">The sequence shown here is derived from an EMBL/GenBank/DDBJ whole genome shotgun (WGS) entry which is preliminary data.</text>
</comment>
<evidence type="ECO:0000256" key="1">
    <source>
        <dbReference type="ARBA" id="ARBA00022701"/>
    </source>
</evidence>
<dbReference type="SMART" id="SM00129">
    <property type="entry name" value="KISc"/>
    <property type="match status" value="1"/>
</dbReference>
<evidence type="ECO:0000256" key="2">
    <source>
        <dbReference type="ARBA" id="ARBA00022741"/>
    </source>
</evidence>
<keyword evidence="4" id="KW-0175">Coiled coil</keyword>
<keyword evidence="5 6" id="KW-0505">Motor protein</keyword>
<dbReference type="GO" id="GO:0007018">
    <property type="term" value="P:microtubule-based movement"/>
    <property type="evidence" value="ECO:0007669"/>
    <property type="project" value="InterPro"/>
</dbReference>
<evidence type="ECO:0000256" key="5">
    <source>
        <dbReference type="ARBA" id="ARBA00023175"/>
    </source>
</evidence>
<feature type="binding site" evidence="6">
    <location>
        <begin position="129"/>
        <end position="136"/>
    </location>
    <ligand>
        <name>ATP</name>
        <dbReference type="ChEBI" id="CHEBI:30616"/>
    </ligand>
</feature>
<dbReference type="InterPro" id="IPR019821">
    <property type="entry name" value="Kinesin_motor_CS"/>
</dbReference>
<dbReference type="GO" id="GO:0008017">
    <property type="term" value="F:microtubule binding"/>
    <property type="evidence" value="ECO:0007669"/>
    <property type="project" value="InterPro"/>
</dbReference>
<dbReference type="SUPFAM" id="SSF52540">
    <property type="entry name" value="P-loop containing nucleoside triphosphate hydrolases"/>
    <property type="match status" value="1"/>
</dbReference>
<evidence type="ECO:0000256" key="3">
    <source>
        <dbReference type="ARBA" id="ARBA00022840"/>
    </source>
</evidence>
<organism evidence="9 10">
    <name type="scientific">Protomyces lactucae-debilis</name>
    <dbReference type="NCBI Taxonomy" id="2754530"/>
    <lineage>
        <taxon>Eukaryota</taxon>
        <taxon>Fungi</taxon>
        <taxon>Dikarya</taxon>
        <taxon>Ascomycota</taxon>
        <taxon>Taphrinomycotina</taxon>
        <taxon>Taphrinomycetes</taxon>
        <taxon>Taphrinales</taxon>
        <taxon>Protomycetaceae</taxon>
        <taxon>Protomyces</taxon>
    </lineage>
</organism>
<dbReference type="STRING" id="56484.A0A1Y2F986"/>
<gene>
    <name evidence="9" type="ORF">BCR37DRAFT_410429</name>
</gene>
<name>A0A1Y2F986_PROLT</name>
<accession>A0A1Y2F986</accession>
<evidence type="ECO:0000256" key="7">
    <source>
        <dbReference type="RuleBase" id="RU000394"/>
    </source>
</evidence>
<dbReference type="GO" id="GO:0005524">
    <property type="term" value="F:ATP binding"/>
    <property type="evidence" value="ECO:0007669"/>
    <property type="project" value="UniProtKB-UniRule"/>
</dbReference>
<dbReference type="PROSITE" id="PS50067">
    <property type="entry name" value="KINESIN_MOTOR_2"/>
    <property type="match status" value="1"/>
</dbReference>
<dbReference type="OrthoDB" id="3176171at2759"/>
<dbReference type="GeneID" id="63788779"/>
<dbReference type="PANTHER" id="PTHR47968:SF13">
    <property type="entry name" value="KINESIN-LIKE PROTEIN KIF19 ISOFORM X1"/>
    <property type="match status" value="1"/>
</dbReference>
<keyword evidence="2 6" id="KW-0547">Nucleotide-binding</keyword>
<dbReference type="GO" id="GO:0003777">
    <property type="term" value="F:microtubule motor activity"/>
    <property type="evidence" value="ECO:0007669"/>
    <property type="project" value="InterPro"/>
</dbReference>
<reference evidence="9 10" key="1">
    <citation type="submission" date="2016-07" db="EMBL/GenBank/DDBJ databases">
        <title>Pervasive Adenine N6-methylation of Active Genes in Fungi.</title>
        <authorList>
            <consortium name="DOE Joint Genome Institute"/>
            <person name="Mondo S.J."/>
            <person name="Dannebaum R.O."/>
            <person name="Kuo R.C."/>
            <person name="Labutti K."/>
            <person name="Haridas S."/>
            <person name="Kuo A."/>
            <person name="Salamov A."/>
            <person name="Ahrendt S.R."/>
            <person name="Lipzen A."/>
            <person name="Sullivan W."/>
            <person name="Andreopoulos W.B."/>
            <person name="Clum A."/>
            <person name="Lindquist E."/>
            <person name="Daum C."/>
            <person name="Ramamoorthy G.K."/>
            <person name="Gryganskyi A."/>
            <person name="Culley D."/>
            <person name="Magnuson J.K."/>
            <person name="James T.Y."/>
            <person name="O'Malley M.A."/>
            <person name="Stajich J.E."/>
            <person name="Spatafora J.W."/>
            <person name="Visel A."/>
            <person name="Grigoriev I.V."/>
        </authorList>
    </citation>
    <scope>NUCLEOTIDE SEQUENCE [LARGE SCALE GENOMIC DNA]</scope>
    <source>
        <strain evidence="9 10">12-1054</strain>
    </source>
</reference>
<keyword evidence="1 7" id="KW-0493">Microtubule</keyword>
<comment type="similarity">
    <text evidence="6 7">Belongs to the TRAFAC class myosin-kinesin ATPase superfamily. Kinesin family.</text>
</comment>
<dbReference type="Pfam" id="PF00225">
    <property type="entry name" value="Kinesin"/>
    <property type="match status" value="1"/>
</dbReference>
<evidence type="ECO:0000259" key="8">
    <source>
        <dbReference type="PROSITE" id="PS50067"/>
    </source>
</evidence>
<dbReference type="Gene3D" id="3.40.850.10">
    <property type="entry name" value="Kinesin motor domain"/>
    <property type="match status" value="1"/>
</dbReference>
<evidence type="ECO:0000313" key="10">
    <source>
        <dbReference type="Proteomes" id="UP000193685"/>
    </source>
</evidence>
<dbReference type="PROSITE" id="PS00411">
    <property type="entry name" value="KINESIN_MOTOR_1"/>
    <property type="match status" value="1"/>
</dbReference>